<name>A0A246I9J5_STEMA</name>
<dbReference type="Gene3D" id="1.10.10.60">
    <property type="entry name" value="Homeodomain-like"/>
    <property type="match status" value="1"/>
</dbReference>
<reference evidence="4 7" key="2">
    <citation type="submission" date="2017-12" db="EMBL/GenBank/DDBJ databases">
        <title>Complete Genome Sequence of Stenotrophomonas maltophilia CSM2.</title>
        <authorList>
            <person name="Castro-Jaimes S."/>
            <person name="Lopez-Leal G."/>
            <person name="Barberena Jonas C."/>
            <person name="Bustos P."/>
            <person name="Perez-Oseguera A."/>
            <person name="Cevallos M.A."/>
        </authorList>
    </citation>
    <scope>NUCLEOTIDE SEQUENCE [LARGE SCALE GENOMIC DNA]</scope>
    <source>
        <strain evidence="4 7">CSM2</strain>
    </source>
</reference>
<dbReference type="InterPro" id="IPR009057">
    <property type="entry name" value="Homeodomain-like_sf"/>
</dbReference>
<evidence type="ECO:0000313" key="7">
    <source>
        <dbReference type="Proteomes" id="UP000234414"/>
    </source>
</evidence>
<organism evidence="5 6">
    <name type="scientific">Stenotrophomonas maltophilia</name>
    <name type="common">Pseudomonas maltophilia</name>
    <name type="synonym">Xanthomonas maltophilia</name>
    <dbReference type="NCBI Taxonomy" id="40324"/>
    <lineage>
        <taxon>Bacteria</taxon>
        <taxon>Pseudomonadati</taxon>
        <taxon>Pseudomonadota</taxon>
        <taxon>Gammaproteobacteria</taxon>
        <taxon>Lysobacterales</taxon>
        <taxon>Lysobacteraceae</taxon>
        <taxon>Stenotrophomonas</taxon>
        <taxon>Stenotrophomonas maltophilia group</taxon>
    </lineage>
</organism>
<dbReference type="PANTHER" id="PTHR11019">
    <property type="entry name" value="HTH-TYPE TRANSCRIPTIONAL REGULATOR NIMR"/>
    <property type="match status" value="1"/>
</dbReference>
<dbReference type="GO" id="GO:0043565">
    <property type="term" value="F:sequence-specific DNA binding"/>
    <property type="evidence" value="ECO:0007669"/>
    <property type="project" value="InterPro"/>
</dbReference>
<dbReference type="InterPro" id="IPR018060">
    <property type="entry name" value="HTH_AraC"/>
</dbReference>
<sequence length="124" mass="13422">MIPGHSLSYRNRSFGRAFLAFSRLLAPIIDALQADPGSGQSLVQWAEVAGVSSRTPARRWVAATGLGCCEWRQRLKLAASLPLLQSDCKVGDVAKRLGYSGPSPFIAMFRRLTGMCPTQLKSAV</sequence>
<dbReference type="Pfam" id="PF12833">
    <property type="entry name" value="HTH_18"/>
    <property type="match status" value="1"/>
</dbReference>
<evidence type="ECO:0000313" key="6">
    <source>
        <dbReference type="Proteomes" id="UP000230167"/>
    </source>
</evidence>
<dbReference type="SUPFAM" id="SSF46689">
    <property type="entry name" value="Homeodomain-like"/>
    <property type="match status" value="1"/>
</dbReference>
<proteinExistence type="predicted"/>
<dbReference type="GO" id="GO:0003700">
    <property type="term" value="F:DNA-binding transcription factor activity"/>
    <property type="evidence" value="ECO:0007669"/>
    <property type="project" value="InterPro"/>
</dbReference>
<dbReference type="Proteomes" id="UP000234414">
    <property type="component" value="Chromosome"/>
</dbReference>
<accession>A0A246I9J5</accession>
<feature type="domain" description="HTH araC/xylS-type" evidence="3">
    <location>
        <begin position="22"/>
        <end position="123"/>
    </location>
</feature>
<protein>
    <submittedName>
        <fullName evidence="4">AraC family transcriptional regulator</fullName>
    </submittedName>
</protein>
<dbReference type="PROSITE" id="PS01124">
    <property type="entry name" value="HTH_ARAC_FAMILY_2"/>
    <property type="match status" value="1"/>
</dbReference>
<evidence type="ECO:0000256" key="1">
    <source>
        <dbReference type="ARBA" id="ARBA00023015"/>
    </source>
</evidence>
<dbReference type="EMBL" id="CP025298">
    <property type="protein sequence ID" value="AUI07680.1"/>
    <property type="molecule type" value="Genomic_DNA"/>
</dbReference>
<keyword evidence="2" id="KW-0804">Transcription</keyword>
<evidence type="ECO:0000259" key="3">
    <source>
        <dbReference type="PROSITE" id="PS01124"/>
    </source>
</evidence>
<dbReference type="PANTHER" id="PTHR11019:SF190">
    <property type="entry name" value="ARAC-FAMILY REGULATORY PROTEIN"/>
    <property type="match status" value="1"/>
</dbReference>
<gene>
    <name evidence="5" type="ORF">B9Y64_19190</name>
    <name evidence="4" type="ORF">SmaCSM2_10975</name>
</gene>
<dbReference type="EMBL" id="NEQV01000007">
    <property type="protein sequence ID" value="PJL24687.1"/>
    <property type="molecule type" value="Genomic_DNA"/>
</dbReference>
<dbReference type="AlphaFoldDB" id="A0A246I9J5"/>
<evidence type="ECO:0000313" key="4">
    <source>
        <dbReference type="EMBL" id="AUI07680.1"/>
    </source>
</evidence>
<dbReference type="SMART" id="SM00342">
    <property type="entry name" value="HTH_ARAC"/>
    <property type="match status" value="1"/>
</dbReference>
<reference evidence="5 6" key="1">
    <citation type="journal article" date="2017" name="Front. Microbiol.">
        <title>Double-Face Meets the Bacterial World: The Opportunistic Pathogen Stenotrophomonas maltophilia.</title>
        <authorList>
            <person name="Lira F."/>
            <person name="Berg G."/>
            <person name="Martinez J.L."/>
        </authorList>
    </citation>
    <scope>NUCLEOTIDE SEQUENCE [LARGE SCALE GENOMIC DNA]</scope>
    <source>
        <strain evidence="5 6">EA1</strain>
    </source>
</reference>
<keyword evidence="1" id="KW-0805">Transcription regulation</keyword>
<evidence type="ECO:0000256" key="2">
    <source>
        <dbReference type="ARBA" id="ARBA00023163"/>
    </source>
</evidence>
<dbReference type="RefSeq" id="WP_080334755.1">
    <property type="nucleotide sequence ID" value="NZ_CBCPIZ010000003.1"/>
</dbReference>
<evidence type="ECO:0000313" key="5">
    <source>
        <dbReference type="EMBL" id="PJL24687.1"/>
    </source>
</evidence>
<dbReference type="Proteomes" id="UP000230167">
    <property type="component" value="Unassembled WGS sequence"/>
</dbReference>